<sequence>MSKTVSLECKSCESDFLAITGTKEHKLQICYRCFLNGMAETYLKNNPVEEPNDK</sequence>
<dbReference type="RefSeq" id="WP_377927253.1">
    <property type="nucleotide sequence ID" value="NZ_JBHUEM010000005.1"/>
</dbReference>
<organism evidence="1 2">
    <name type="scientific">Bacillus salitolerans</name>
    <dbReference type="NCBI Taxonomy" id="1437434"/>
    <lineage>
        <taxon>Bacteria</taxon>
        <taxon>Bacillati</taxon>
        <taxon>Bacillota</taxon>
        <taxon>Bacilli</taxon>
        <taxon>Bacillales</taxon>
        <taxon>Bacillaceae</taxon>
        <taxon>Bacillus</taxon>
    </lineage>
</organism>
<name>A0ABW4LPY2_9BACI</name>
<evidence type="ECO:0000313" key="2">
    <source>
        <dbReference type="Proteomes" id="UP001597214"/>
    </source>
</evidence>
<keyword evidence="2" id="KW-1185">Reference proteome</keyword>
<gene>
    <name evidence="1" type="ORF">ACFSCX_05970</name>
</gene>
<accession>A0ABW4LPY2</accession>
<comment type="caution">
    <text evidence="1">The sequence shown here is derived from an EMBL/GenBank/DDBJ whole genome shotgun (WGS) entry which is preliminary data.</text>
</comment>
<dbReference type="EMBL" id="JBHUEM010000005">
    <property type="protein sequence ID" value="MFD1736108.1"/>
    <property type="molecule type" value="Genomic_DNA"/>
</dbReference>
<dbReference type="Proteomes" id="UP001597214">
    <property type="component" value="Unassembled WGS sequence"/>
</dbReference>
<protein>
    <submittedName>
        <fullName evidence="1">Uncharacterized protein</fullName>
    </submittedName>
</protein>
<evidence type="ECO:0000313" key="1">
    <source>
        <dbReference type="EMBL" id="MFD1736108.1"/>
    </source>
</evidence>
<reference evidence="2" key="1">
    <citation type="journal article" date="2019" name="Int. J. Syst. Evol. Microbiol.">
        <title>The Global Catalogue of Microorganisms (GCM) 10K type strain sequencing project: providing services to taxonomists for standard genome sequencing and annotation.</title>
        <authorList>
            <consortium name="The Broad Institute Genomics Platform"/>
            <consortium name="The Broad Institute Genome Sequencing Center for Infectious Disease"/>
            <person name="Wu L."/>
            <person name="Ma J."/>
        </authorList>
    </citation>
    <scope>NUCLEOTIDE SEQUENCE [LARGE SCALE GENOMIC DNA]</scope>
    <source>
        <strain evidence="2">CCUG 49339</strain>
    </source>
</reference>
<proteinExistence type="predicted"/>